<evidence type="ECO:0000313" key="2">
    <source>
        <dbReference type="EMBL" id="GBM95074.1"/>
    </source>
</evidence>
<sequence length="146" mass="16886">MLYPRSFQDPKVMESKAHSSSKRKSGSPKTEVKSKRSTSSPKQETKAKKKDAENKHPQKTRWEPLQTVSSAEPVMQVNASKEEEQKSHQRHLRIKDLLENKKEFVEYLFLTVTGTALQELIPDYLKVHVNENLIFRSGFLSTFIIE</sequence>
<accession>A0A4Y2JYI4</accession>
<dbReference type="AlphaFoldDB" id="A0A4Y2JYI4"/>
<evidence type="ECO:0000313" key="3">
    <source>
        <dbReference type="Proteomes" id="UP000499080"/>
    </source>
</evidence>
<dbReference type="OrthoDB" id="10064012at2759"/>
<name>A0A4Y2JYI4_ARAVE</name>
<feature type="region of interest" description="Disordered" evidence="1">
    <location>
        <begin position="1"/>
        <end position="90"/>
    </location>
</feature>
<reference evidence="2 3" key="1">
    <citation type="journal article" date="2019" name="Sci. Rep.">
        <title>Orb-weaving spider Araneus ventricosus genome elucidates the spidroin gene catalogue.</title>
        <authorList>
            <person name="Kono N."/>
            <person name="Nakamura H."/>
            <person name="Ohtoshi R."/>
            <person name="Moran D.A.P."/>
            <person name="Shinohara A."/>
            <person name="Yoshida Y."/>
            <person name="Fujiwara M."/>
            <person name="Mori M."/>
            <person name="Tomita M."/>
            <person name="Arakawa K."/>
        </authorList>
    </citation>
    <scope>NUCLEOTIDE SEQUENCE [LARGE SCALE GENOMIC DNA]</scope>
</reference>
<keyword evidence="3" id="KW-1185">Reference proteome</keyword>
<organism evidence="2 3">
    <name type="scientific">Araneus ventricosus</name>
    <name type="common">Orbweaver spider</name>
    <name type="synonym">Epeira ventricosa</name>
    <dbReference type="NCBI Taxonomy" id="182803"/>
    <lineage>
        <taxon>Eukaryota</taxon>
        <taxon>Metazoa</taxon>
        <taxon>Ecdysozoa</taxon>
        <taxon>Arthropoda</taxon>
        <taxon>Chelicerata</taxon>
        <taxon>Arachnida</taxon>
        <taxon>Araneae</taxon>
        <taxon>Araneomorphae</taxon>
        <taxon>Entelegynae</taxon>
        <taxon>Araneoidea</taxon>
        <taxon>Araneidae</taxon>
        <taxon>Araneus</taxon>
    </lineage>
</organism>
<gene>
    <name evidence="2" type="ORF">AVEN_32920_1</name>
</gene>
<protein>
    <submittedName>
        <fullName evidence="2">Uncharacterized protein</fullName>
    </submittedName>
</protein>
<dbReference type="Proteomes" id="UP000499080">
    <property type="component" value="Unassembled WGS sequence"/>
</dbReference>
<comment type="caution">
    <text evidence="2">The sequence shown here is derived from an EMBL/GenBank/DDBJ whole genome shotgun (WGS) entry which is preliminary data.</text>
</comment>
<dbReference type="EMBL" id="BGPR01004026">
    <property type="protein sequence ID" value="GBM95074.1"/>
    <property type="molecule type" value="Genomic_DNA"/>
</dbReference>
<proteinExistence type="predicted"/>
<evidence type="ECO:0000256" key="1">
    <source>
        <dbReference type="SAM" id="MobiDB-lite"/>
    </source>
</evidence>
<feature type="compositionally biased region" description="Basic and acidic residues" evidence="1">
    <location>
        <begin position="43"/>
        <end position="62"/>
    </location>
</feature>